<dbReference type="FunCoup" id="A0A7X0JTY5">
    <property type="interactions" value="53"/>
</dbReference>
<dbReference type="AlphaFoldDB" id="A0A7X0JTY5"/>
<accession>A0A7X0JTY5</accession>
<dbReference type="Proteomes" id="UP000528457">
    <property type="component" value="Unassembled WGS sequence"/>
</dbReference>
<keyword evidence="5 7" id="KW-1133">Transmembrane helix</keyword>
<dbReference type="GO" id="GO:0022857">
    <property type="term" value="F:transmembrane transporter activity"/>
    <property type="evidence" value="ECO:0007669"/>
    <property type="project" value="InterPro"/>
</dbReference>
<evidence type="ECO:0000313" key="9">
    <source>
        <dbReference type="EMBL" id="MBB6522204.1"/>
    </source>
</evidence>
<dbReference type="GO" id="GO:0016746">
    <property type="term" value="F:acyltransferase activity"/>
    <property type="evidence" value="ECO:0007669"/>
    <property type="project" value="UniProtKB-KW"/>
</dbReference>
<dbReference type="GO" id="GO:0005886">
    <property type="term" value="C:plasma membrane"/>
    <property type="evidence" value="ECO:0007669"/>
    <property type="project" value="UniProtKB-SubCell"/>
</dbReference>
<feature type="transmembrane region" description="Helical" evidence="7">
    <location>
        <begin position="265"/>
        <end position="284"/>
    </location>
</feature>
<evidence type="ECO:0000256" key="6">
    <source>
        <dbReference type="ARBA" id="ARBA00023136"/>
    </source>
</evidence>
<feature type="transmembrane region" description="Helical" evidence="7">
    <location>
        <begin position="229"/>
        <end position="253"/>
    </location>
</feature>
<feature type="transmembrane region" description="Helical" evidence="7">
    <location>
        <begin position="296"/>
        <end position="318"/>
    </location>
</feature>
<feature type="transmembrane region" description="Helical" evidence="7">
    <location>
        <begin position="112"/>
        <end position="130"/>
    </location>
</feature>
<evidence type="ECO:0000256" key="2">
    <source>
        <dbReference type="ARBA" id="ARBA00022448"/>
    </source>
</evidence>
<dbReference type="PANTHER" id="PTHR43266:SF2">
    <property type="entry name" value="MAJOR FACILITATOR SUPERFAMILY (MFS) PROFILE DOMAIN-CONTAINING PROTEIN"/>
    <property type="match status" value="1"/>
</dbReference>
<name>A0A7X0JTY5_9GAMM</name>
<evidence type="ECO:0000256" key="7">
    <source>
        <dbReference type="SAM" id="Phobius"/>
    </source>
</evidence>
<dbReference type="Pfam" id="PF01553">
    <property type="entry name" value="Acyltransferase"/>
    <property type="match status" value="1"/>
</dbReference>
<dbReference type="SMART" id="SM00563">
    <property type="entry name" value="PlsC"/>
    <property type="match status" value="1"/>
</dbReference>
<reference evidence="9 10" key="1">
    <citation type="submission" date="2020-08" db="EMBL/GenBank/DDBJ databases">
        <title>Genomic Encyclopedia of Type Strains, Phase IV (KMG-IV): sequencing the most valuable type-strain genomes for metagenomic binning, comparative biology and taxonomic classification.</title>
        <authorList>
            <person name="Goeker M."/>
        </authorList>
    </citation>
    <scope>NUCLEOTIDE SEQUENCE [LARGE SCALE GENOMIC DNA]</scope>
    <source>
        <strain evidence="9 10">DSM 22368</strain>
    </source>
</reference>
<evidence type="ECO:0000256" key="4">
    <source>
        <dbReference type="ARBA" id="ARBA00022692"/>
    </source>
</evidence>
<dbReference type="Pfam" id="PF07690">
    <property type="entry name" value="MFS_1"/>
    <property type="match status" value="1"/>
</dbReference>
<keyword evidence="3" id="KW-1003">Cell membrane</keyword>
<evidence type="ECO:0000256" key="5">
    <source>
        <dbReference type="ARBA" id="ARBA00022989"/>
    </source>
</evidence>
<feature type="transmembrane region" description="Helical" evidence="7">
    <location>
        <begin position="52"/>
        <end position="74"/>
    </location>
</feature>
<feature type="transmembrane region" description="Helical" evidence="7">
    <location>
        <begin position="151"/>
        <end position="170"/>
    </location>
</feature>
<comment type="caution">
    <text evidence="9">The sequence shown here is derived from an EMBL/GenBank/DDBJ whole genome shotgun (WGS) entry which is preliminary data.</text>
</comment>
<dbReference type="EMBL" id="JACHHT010000002">
    <property type="protein sequence ID" value="MBB6522204.1"/>
    <property type="molecule type" value="Genomic_DNA"/>
</dbReference>
<dbReference type="SUPFAM" id="SSF69593">
    <property type="entry name" value="Glycerol-3-phosphate (1)-acyltransferase"/>
    <property type="match status" value="1"/>
</dbReference>
<evidence type="ECO:0000256" key="3">
    <source>
        <dbReference type="ARBA" id="ARBA00022475"/>
    </source>
</evidence>
<keyword evidence="4 7" id="KW-0812">Transmembrane</keyword>
<keyword evidence="10" id="KW-1185">Reference proteome</keyword>
<dbReference type="InterPro" id="IPR002123">
    <property type="entry name" value="Plipid/glycerol_acylTrfase"/>
</dbReference>
<protein>
    <submittedName>
        <fullName evidence="9">1-acyl-sn-glycerol-3-phosphate acyltransferase</fullName>
    </submittedName>
</protein>
<evidence type="ECO:0000256" key="1">
    <source>
        <dbReference type="ARBA" id="ARBA00004651"/>
    </source>
</evidence>
<gene>
    <name evidence="9" type="ORF">HNR48_002489</name>
</gene>
<dbReference type="InterPro" id="IPR036259">
    <property type="entry name" value="MFS_trans_sf"/>
</dbReference>
<feature type="transmembrane region" description="Helical" evidence="7">
    <location>
        <begin position="381"/>
        <end position="398"/>
    </location>
</feature>
<keyword evidence="9" id="KW-0808">Transferase</keyword>
<proteinExistence type="predicted"/>
<keyword evidence="6 7" id="KW-0472">Membrane</keyword>
<organism evidence="9 10">
    <name type="scientific">Pseudoteredinibacter isoporae</name>
    <dbReference type="NCBI Taxonomy" id="570281"/>
    <lineage>
        <taxon>Bacteria</taxon>
        <taxon>Pseudomonadati</taxon>
        <taxon>Pseudomonadota</taxon>
        <taxon>Gammaproteobacteria</taxon>
        <taxon>Cellvibrionales</taxon>
        <taxon>Cellvibrionaceae</taxon>
        <taxon>Pseudoteredinibacter</taxon>
    </lineage>
</organism>
<dbReference type="InterPro" id="IPR011701">
    <property type="entry name" value="MFS"/>
</dbReference>
<dbReference type="PANTHER" id="PTHR43266">
    <property type="entry name" value="MACROLIDE-EFFLUX PROTEIN"/>
    <property type="match status" value="1"/>
</dbReference>
<feature type="transmembrane region" description="Helical" evidence="7">
    <location>
        <begin position="86"/>
        <end position="106"/>
    </location>
</feature>
<comment type="subcellular location">
    <subcellularLocation>
        <location evidence="1">Cell membrane</location>
        <topology evidence="1">Multi-pass membrane protein</topology>
    </subcellularLocation>
</comment>
<dbReference type="CDD" id="cd07989">
    <property type="entry name" value="LPLAT_AGPAT-like"/>
    <property type="match status" value="1"/>
</dbReference>
<dbReference type="CDD" id="cd06173">
    <property type="entry name" value="MFS_MefA_like"/>
    <property type="match status" value="1"/>
</dbReference>
<sequence>MSSHSSQFQLLGQKRFLPLFLTQFFGAFNDNVFKNALIVLLVFSIGQNSEQMAVLSNLAAGLFILPFFLFSSSAGQLADKFNKAALIRWIKAFEVVIMGFAAWAMWQNSVPAMMSVLFMLGFQSAMFGPVKYAILPQALHETELVGGNAQIEMGTFSAILLGTVLGGVLANSEQATLWVSIAVIAVSLVGFMSSLFIPKVPASNPELNFNWNPLSQTLRVIKMARGNRVVFLSILGISWFWFIGAAYLTQLPVFTKDVLGCDPTVVTFLLCVFTVGVALGSLLCERMSGHKVEMGLVPFGAGGISLFGIHSYFAAMGFTALDNGDFLQFLMAPGSFPVIIDLMMIGVFGGFYIVPLYAVIQIRSEEKTRAQMISVNNIMNALFMVGSALMGVVFLAVLDLSIPYFLLTIALMNIGIALFIFYQVPEFTMRFLVWILSHTMYRVKHKDLDKIPEKGAAIIACNHVSYMDALLLAGAVRRPIRFIMFKPIYDLPVLNFIFRTGRTIPIISQHVDKEAYERAFDEISEGLEAGDLLCIFPEGKLTETGAVNEFKTGIERILERNPVPVVPMALKGLWGSFFSHKNGQAMLSWPRRFWSKVEVVAGNTVAAEQASAEGLEEAVKGLRGNAA</sequence>
<feature type="transmembrane region" description="Helical" evidence="7">
    <location>
        <begin position="176"/>
        <end position="197"/>
    </location>
</feature>
<dbReference type="RefSeq" id="WP_166846493.1">
    <property type="nucleotide sequence ID" value="NZ_JAAONY010000002.1"/>
</dbReference>
<evidence type="ECO:0000313" key="10">
    <source>
        <dbReference type="Proteomes" id="UP000528457"/>
    </source>
</evidence>
<feature type="transmembrane region" description="Helical" evidence="7">
    <location>
        <begin position="338"/>
        <end position="360"/>
    </location>
</feature>
<dbReference type="SUPFAM" id="SSF103473">
    <property type="entry name" value="MFS general substrate transporter"/>
    <property type="match status" value="1"/>
</dbReference>
<keyword evidence="9" id="KW-0012">Acyltransferase</keyword>
<feature type="domain" description="Phospholipid/glycerol acyltransferase" evidence="8">
    <location>
        <begin position="457"/>
        <end position="573"/>
    </location>
</feature>
<dbReference type="InParanoid" id="A0A7X0JTY5"/>
<dbReference type="Gene3D" id="1.20.1250.20">
    <property type="entry name" value="MFS general substrate transporter like domains"/>
    <property type="match status" value="1"/>
</dbReference>
<evidence type="ECO:0000259" key="8">
    <source>
        <dbReference type="SMART" id="SM00563"/>
    </source>
</evidence>
<feature type="transmembrane region" description="Helical" evidence="7">
    <location>
        <begin position="404"/>
        <end position="422"/>
    </location>
</feature>
<keyword evidence="2" id="KW-0813">Transport</keyword>